<evidence type="ECO:0000256" key="14">
    <source>
        <dbReference type="ARBA" id="ARBA00023157"/>
    </source>
</evidence>
<keyword evidence="6 21" id="KW-0812">Transmembrane</keyword>
<dbReference type="GO" id="GO:0004674">
    <property type="term" value="F:protein serine/threonine kinase activity"/>
    <property type="evidence" value="ECO:0007669"/>
    <property type="project" value="UniProtKB-KW"/>
</dbReference>
<feature type="domain" description="Bulb-type lectin" evidence="23">
    <location>
        <begin position="23"/>
        <end position="144"/>
    </location>
</feature>
<dbReference type="PROSITE" id="PS50927">
    <property type="entry name" value="BULB_LECTIN"/>
    <property type="match status" value="1"/>
</dbReference>
<comment type="similarity">
    <text evidence="19">Belongs to the protein kinase superfamily. Ser/Thr protein kinase family.</text>
</comment>
<evidence type="ECO:0000259" key="24">
    <source>
        <dbReference type="PROSITE" id="PS50948"/>
    </source>
</evidence>
<keyword evidence="11 19" id="KW-0067">ATP-binding</keyword>
<evidence type="ECO:0000256" key="10">
    <source>
        <dbReference type="ARBA" id="ARBA00022777"/>
    </source>
</evidence>
<evidence type="ECO:0000256" key="12">
    <source>
        <dbReference type="ARBA" id="ARBA00022989"/>
    </source>
</evidence>
<dbReference type="CDD" id="cd01098">
    <property type="entry name" value="PAN_AP_plant"/>
    <property type="match status" value="1"/>
</dbReference>
<proteinExistence type="inferred from homology"/>
<keyword evidence="4" id="KW-0597">Phosphoprotein</keyword>
<evidence type="ECO:0000256" key="4">
    <source>
        <dbReference type="ARBA" id="ARBA00022553"/>
    </source>
</evidence>
<dbReference type="Pfam" id="PF08276">
    <property type="entry name" value="PAN_2"/>
    <property type="match status" value="1"/>
</dbReference>
<accession>A0A0B2R2T4</accession>
<gene>
    <name evidence="25" type="ORF">glysoja_039336</name>
</gene>
<dbReference type="SUPFAM" id="SSF56112">
    <property type="entry name" value="Protein kinase-like (PK-like)"/>
    <property type="match status" value="1"/>
</dbReference>
<organism evidence="25">
    <name type="scientific">Glycine soja</name>
    <name type="common">Wild soybean</name>
    <dbReference type="NCBI Taxonomy" id="3848"/>
    <lineage>
        <taxon>Eukaryota</taxon>
        <taxon>Viridiplantae</taxon>
        <taxon>Streptophyta</taxon>
        <taxon>Embryophyta</taxon>
        <taxon>Tracheophyta</taxon>
        <taxon>Spermatophyta</taxon>
        <taxon>Magnoliopsida</taxon>
        <taxon>eudicotyledons</taxon>
        <taxon>Gunneridae</taxon>
        <taxon>Pentapetalae</taxon>
        <taxon>rosids</taxon>
        <taxon>fabids</taxon>
        <taxon>Fabales</taxon>
        <taxon>Fabaceae</taxon>
        <taxon>Papilionoideae</taxon>
        <taxon>50 kb inversion clade</taxon>
        <taxon>NPAAA clade</taxon>
        <taxon>indigoferoid/millettioid clade</taxon>
        <taxon>Phaseoleae</taxon>
        <taxon>Glycine</taxon>
        <taxon>Glycine subgen. Soja</taxon>
    </lineage>
</organism>
<dbReference type="InterPro" id="IPR036426">
    <property type="entry name" value="Bulb-type_lectin_dom_sf"/>
</dbReference>
<dbReference type="PIRSF" id="PIRSF000641">
    <property type="entry name" value="SRK"/>
    <property type="match status" value="1"/>
</dbReference>
<evidence type="ECO:0000256" key="8">
    <source>
        <dbReference type="ARBA" id="ARBA00022734"/>
    </source>
</evidence>
<sequence>MDIFSVMTMVACMLPSLRISVANDSINVSKSMTDGESLVSKGGKFELGFFSPGNSQKRYLGIWYKNVPNQTVVWVANRENPINDSSGILTLNTTGNLVLTQNKSLVWYTNNSHNQAQNPVAVLLESGNLVIRNEGETNPEAYLWQSFDYPSDTFLPGMKLGWNLRTGHEWKLTAWKSPDDPSPGDVYRVFKLYNYPELYVMKKTKKLYRFGPWNGLYFSGMSDLQNNTVHSFYYVSNKDEIYYAYSLANDSVIVRSVTDQTTSTVYRYKWVVGEQNWRLSRSFPTEFCDTYSVCGAYGNCVSSTQPQACNCLKGFSPNSPQAWKSSYWSGGCVRNKPLICEEKLSDGFVKFKGLKVPDTTHTWLNESIGLEECRVKCLSNCSCMAFANSDIRGEGSGCVMWFGDLIDMKQLQTDGQDLYIRMHASELDRHKKNMPVVAAFTSAAICGVLLLSSYFFCRSRRRNNAATNCWKDKSEKDDNMDLQAFDFPSISNATNQFSESNKLGQGGFGPVYKGMLPNGQEIAVKRLSNICGQGLDEFKNEVMLIAKLQHRNLVTLVGCSIQQDEKLLIYEFMPNRSLDYFIFDSARRALLGWAKRLEIIGGIARGLLYLHQDSKLKIIHRDLKTSNVLLDSNMNPKISDFGMARTFELDQDEENTTRIMGTYGYMSPEYAVHGSFSVKSDVYSFGVIILEIISGRKIKEFIDPHHDLNLLGHAWRLWIQQRPMQLMDDLADNSAGLSEILRHIHIGLLCVQQRPEDRPNMSSVVLMLNGEKLLPQPSQPGFYTGNNHPPMRESSPRNLEAFSFSEMSNSVLVAR</sequence>
<evidence type="ECO:0000256" key="15">
    <source>
        <dbReference type="ARBA" id="ARBA00023170"/>
    </source>
</evidence>
<comment type="catalytic activity">
    <reaction evidence="17 19">
        <text>L-threonyl-[protein] + ATP = O-phospho-L-threonyl-[protein] + ADP + H(+)</text>
        <dbReference type="Rhea" id="RHEA:46608"/>
        <dbReference type="Rhea" id="RHEA-COMP:11060"/>
        <dbReference type="Rhea" id="RHEA-COMP:11605"/>
        <dbReference type="ChEBI" id="CHEBI:15378"/>
        <dbReference type="ChEBI" id="CHEBI:30013"/>
        <dbReference type="ChEBI" id="CHEBI:30616"/>
        <dbReference type="ChEBI" id="CHEBI:61977"/>
        <dbReference type="ChEBI" id="CHEBI:456216"/>
        <dbReference type="EC" id="2.7.11.1"/>
    </reaction>
</comment>
<dbReference type="Gene3D" id="1.10.510.10">
    <property type="entry name" value="Transferase(Phosphotransferase) domain 1"/>
    <property type="match status" value="1"/>
</dbReference>
<dbReference type="PROSITE" id="PS50948">
    <property type="entry name" value="PAN"/>
    <property type="match status" value="1"/>
</dbReference>
<evidence type="ECO:0000256" key="19">
    <source>
        <dbReference type="PIRNR" id="PIRNR000641"/>
    </source>
</evidence>
<evidence type="ECO:0000256" key="1">
    <source>
        <dbReference type="ARBA" id="ARBA00004251"/>
    </source>
</evidence>
<evidence type="ECO:0000256" key="3">
    <source>
        <dbReference type="ARBA" id="ARBA00022527"/>
    </source>
</evidence>
<evidence type="ECO:0000256" key="17">
    <source>
        <dbReference type="ARBA" id="ARBA00047899"/>
    </source>
</evidence>
<dbReference type="PANTHER" id="PTHR27002">
    <property type="entry name" value="RECEPTOR-LIKE SERINE/THREONINE-PROTEIN KINASE SD1-8"/>
    <property type="match status" value="1"/>
</dbReference>
<dbReference type="GO" id="GO:0005886">
    <property type="term" value="C:plasma membrane"/>
    <property type="evidence" value="ECO:0007669"/>
    <property type="project" value="UniProtKB-SubCell"/>
</dbReference>
<evidence type="ECO:0000256" key="16">
    <source>
        <dbReference type="ARBA" id="ARBA00023180"/>
    </source>
</evidence>
<keyword evidence="10 19" id="KW-0418">Kinase</keyword>
<keyword evidence="13 21" id="KW-0472">Membrane</keyword>
<dbReference type="GO" id="GO:0005524">
    <property type="term" value="F:ATP binding"/>
    <property type="evidence" value="ECO:0007669"/>
    <property type="project" value="UniProtKB-KW"/>
</dbReference>
<dbReference type="InterPro" id="IPR003609">
    <property type="entry name" value="Pan_app"/>
</dbReference>
<dbReference type="Pfam" id="PF01453">
    <property type="entry name" value="B_lectin"/>
    <property type="match status" value="1"/>
</dbReference>
<dbReference type="PANTHER" id="PTHR27002:SF1090">
    <property type="entry name" value="S-LOCUS LECTIN KINASE FAMILY PROTEIN"/>
    <property type="match status" value="1"/>
</dbReference>
<evidence type="ECO:0000256" key="20">
    <source>
        <dbReference type="SAM" id="MobiDB-lite"/>
    </source>
</evidence>
<evidence type="ECO:0000256" key="7">
    <source>
        <dbReference type="ARBA" id="ARBA00022729"/>
    </source>
</evidence>
<evidence type="ECO:0000256" key="18">
    <source>
        <dbReference type="ARBA" id="ARBA00048679"/>
    </source>
</evidence>
<dbReference type="InterPro" id="IPR000858">
    <property type="entry name" value="S_locus_glycoprot_dom"/>
</dbReference>
<dbReference type="PROSITE" id="PS50011">
    <property type="entry name" value="PROTEIN_KINASE_DOM"/>
    <property type="match status" value="1"/>
</dbReference>
<feature type="domain" description="Protein kinase" evidence="22">
    <location>
        <begin position="497"/>
        <end position="774"/>
    </location>
</feature>
<comment type="catalytic activity">
    <reaction evidence="18 19">
        <text>L-seryl-[protein] + ATP = O-phospho-L-seryl-[protein] + ADP + H(+)</text>
        <dbReference type="Rhea" id="RHEA:17989"/>
        <dbReference type="Rhea" id="RHEA-COMP:9863"/>
        <dbReference type="Rhea" id="RHEA-COMP:11604"/>
        <dbReference type="ChEBI" id="CHEBI:15378"/>
        <dbReference type="ChEBI" id="CHEBI:29999"/>
        <dbReference type="ChEBI" id="CHEBI:30616"/>
        <dbReference type="ChEBI" id="CHEBI:83421"/>
        <dbReference type="ChEBI" id="CHEBI:456216"/>
        <dbReference type="EC" id="2.7.11.1"/>
    </reaction>
</comment>
<keyword evidence="9 19" id="KW-0547">Nucleotide-binding</keyword>
<dbReference type="GO" id="GO:0106310">
    <property type="term" value="F:protein serine kinase activity"/>
    <property type="evidence" value="ECO:0007669"/>
    <property type="project" value="RHEA"/>
</dbReference>
<dbReference type="Gene3D" id="3.30.200.20">
    <property type="entry name" value="Phosphorylase Kinase, domain 1"/>
    <property type="match status" value="1"/>
</dbReference>
<evidence type="ECO:0000256" key="2">
    <source>
        <dbReference type="ARBA" id="ARBA00022475"/>
    </source>
</evidence>
<dbReference type="Pfam" id="PF07714">
    <property type="entry name" value="PK_Tyr_Ser-Thr"/>
    <property type="match status" value="1"/>
</dbReference>
<evidence type="ECO:0000259" key="22">
    <source>
        <dbReference type="PROSITE" id="PS50011"/>
    </source>
</evidence>
<evidence type="ECO:0000256" key="9">
    <source>
        <dbReference type="ARBA" id="ARBA00022741"/>
    </source>
</evidence>
<dbReference type="AlphaFoldDB" id="A0A0B2R2T4"/>
<dbReference type="GO" id="GO:0030246">
    <property type="term" value="F:carbohydrate binding"/>
    <property type="evidence" value="ECO:0007669"/>
    <property type="project" value="UniProtKB-KW"/>
</dbReference>
<dbReference type="SMART" id="SM00108">
    <property type="entry name" value="B_lectin"/>
    <property type="match status" value="1"/>
</dbReference>
<dbReference type="CDD" id="cd00028">
    <property type="entry name" value="B_lectin"/>
    <property type="match status" value="1"/>
</dbReference>
<dbReference type="FunFam" id="2.90.10.10:FF:000001">
    <property type="entry name" value="G-type lectin S-receptor-like serine/threonine-protein kinase"/>
    <property type="match status" value="1"/>
</dbReference>
<dbReference type="Pfam" id="PF00954">
    <property type="entry name" value="S_locus_glycop"/>
    <property type="match status" value="1"/>
</dbReference>
<dbReference type="SMART" id="SM00220">
    <property type="entry name" value="S_TKc"/>
    <property type="match status" value="1"/>
</dbReference>
<feature type="region of interest" description="Disordered" evidence="20">
    <location>
        <begin position="779"/>
        <end position="800"/>
    </location>
</feature>
<keyword evidence="5 19" id="KW-0808">Transferase</keyword>
<evidence type="ECO:0000259" key="23">
    <source>
        <dbReference type="PROSITE" id="PS50927"/>
    </source>
</evidence>
<keyword evidence="8 25" id="KW-0430">Lectin</keyword>
<dbReference type="InterPro" id="IPR011009">
    <property type="entry name" value="Kinase-like_dom_sf"/>
</dbReference>
<comment type="subcellular location">
    <subcellularLocation>
        <location evidence="1">Cell membrane</location>
        <topology evidence="1">Single-pass type I membrane protein</topology>
    </subcellularLocation>
</comment>
<keyword evidence="7" id="KW-0732">Signal</keyword>
<dbReference type="FunFam" id="1.10.510.10:FF:000060">
    <property type="entry name" value="G-type lectin S-receptor-like serine/threonine-protein kinase"/>
    <property type="match status" value="1"/>
</dbReference>
<evidence type="ECO:0000256" key="13">
    <source>
        <dbReference type="ARBA" id="ARBA00023136"/>
    </source>
</evidence>
<evidence type="ECO:0000256" key="21">
    <source>
        <dbReference type="SAM" id="Phobius"/>
    </source>
</evidence>
<feature type="transmembrane region" description="Helical" evidence="21">
    <location>
        <begin position="436"/>
        <end position="457"/>
    </location>
</feature>
<dbReference type="InterPro" id="IPR001245">
    <property type="entry name" value="Ser-Thr/Tyr_kinase_cat_dom"/>
</dbReference>
<evidence type="ECO:0000313" key="25">
    <source>
        <dbReference type="EMBL" id="KHN28396.1"/>
    </source>
</evidence>
<keyword evidence="12 21" id="KW-1133">Transmembrane helix</keyword>
<dbReference type="InterPro" id="IPR024171">
    <property type="entry name" value="SRK-like_kinase"/>
</dbReference>
<dbReference type="PROSITE" id="PS00108">
    <property type="entry name" value="PROTEIN_KINASE_ST"/>
    <property type="match status" value="1"/>
</dbReference>
<keyword evidence="16" id="KW-0325">Glycoprotein</keyword>
<keyword evidence="15 25" id="KW-0675">Receptor</keyword>
<dbReference type="FunFam" id="3.30.200.20:FF:000330">
    <property type="entry name" value="G-type lectin S-receptor-like serine/threonine-protein kinase At4g03230"/>
    <property type="match status" value="1"/>
</dbReference>
<reference evidence="25" key="1">
    <citation type="submission" date="2014-07" db="EMBL/GenBank/DDBJ databases">
        <title>Identification of a novel salt tolerance gene in wild soybean by whole-genome sequencing.</title>
        <authorList>
            <person name="Lam H.-M."/>
            <person name="Qi X."/>
            <person name="Li M.-W."/>
            <person name="Liu X."/>
            <person name="Xie M."/>
            <person name="Ni M."/>
            <person name="Xu X."/>
        </authorList>
    </citation>
    <scope>NUCLEOTIDE SEQUENCE [LARGE SCALE GENOMIC DNA]</scope>
    <source>
        <tissue evidence="25">Root</tissue>
    </source>
</reference>
<dbReference type="Gene3D" id="2.90.10.10">
    <property type="entry name" value="Bulb-type lectin domain"/>
    <property type="match status" value="1"/>
</dbReference>
<keyword evidence="3 19" id="KW-0723">Serine/threonine-protein kinase</keyword>
<dbReference type="InterPro" id="IPR001480">
    <property type="entry name" value="Bulb-type_lectin_dom"/>
</dbReference>
<dbReference type="CDD" id="cd14066">
    <property type="entry name" value="STKc_IRAK"/>
    <property type="match status" value="1"/>
</dbReference>
<dbReference type="InterPro" id="IPR008271">
    <property type="entry name" value="Ser/Thr_kinase_AS"/>
</dbReference>
<dbReference type="GO" id="GO:0048544">
    <property type="term" value="P:recognition of pollen"/>
    <property type="evidence" value="ECO:0007669"/>
    <property type="project" value="InterPro"/>
</dbReference>
<dbReference type="EC" id="2.7.11.1" evidence="19"/>
<dbReference type="InterPro" id="IPR000719">
    <property type="entry name" value="Prot_kinase_dom"/>
</dbReference>
<dbReference type="FunFam" id="3.50.4.10:FF:000002">
    <property type="entry name" value="G-type lectin S-receptor-like serine/threonine-protein kinase"/>
    <property type="match status" value="1"/>
</dbReference>
<keyword evidence="2" id="KW-1003">Cell membrane</keyword>
<dbReference type="SUPFAM" id="SSF51110">
    <property type="entry name" value="alpha-D-mannose-specific plant lectins"/>
    <property type="match status" value="1"/>
</dbReference>
<name>A0A0B2R2T4_GLYSO</name>
<feature type="domain" description="Apple" evidence="24">
    <location>
        <begin position="340"/>
        <end position="424"/>
    </location>
</feature>
<dbReference type="EMBL" id="KN652840">
    <property type="protein sequence ID" value="KHN28396.1"/>
    <property type="molecule type" value="Genomic_DNA"/>
</dbReference>
<dbReference type="SMART" id="SM00473">
    <property type="entry name" value="PAN_AP"/>
    <property type="match status" value="1"/>
</dbReference>
<keyword evidence="14" id="KW-1015">Disulfide bond</keyword>
<evidence type="ECO:0000256" key="11">
    <source>
        <dbReference type="ARBA" id="ARBA00022840"/>
    </source>
</evidence>
<dbReference type="Gene3D" id="3.50.4.10">
    <property type="entry name" value="Hepatocyte Growth Factor"/>
    <property type="match status" value="1"/>
</dbReference>
<protein>
    <recommendedName>
        <fullName evidence="19">Receptor-like serine/threonine-protein kinase</fullName>
        <ecNumber evidence="19">2.7.11.1</ecNumber>
    </recommendedName>
</protein>
<dbReference type="Proteomes" id="UP000053555">
    <property type="component" value="Unassembled WGS sequence"/>
</dbReference>
<evidence type="ECO:0000256" key="6">
    <source>
        <dbReference type="ARBA" id="ARBA00022692"/>
    </source>
</evidence>
<evidence type="ECO:0000256" key="5">
    <source>
        <dbReference type="ARBA" id="ARBA00022679"/>
    </source>
</evidence>